<dbReference type="eggNOG" id="COG0491">
    <property type="taxonomic scope" value="Bacteria"/>
</dbReference>
<dbReference type="STRING" id="443218.AS9A_0264"/>
<dbReference type="HOGENOM" id="CLU_048478_2_0_11"/>
<dbReference type="Pfam" id="PF17778">
    <property type="entry name" value="WHD_BLACT"/>
    <property type="match status" value="1"/>
</dbReference>
<dbReference type="SMART" id="SM00849">
    <property type="entry name" value="Lactamase_B"/>
    <property type="match status" value="1"/>
</dbReference>
<reference evidence="2 3" key="1">
    <citation type="journal article" date="2011" name="J. Bacteriol.">
        <title>Complete genome sequence of Amycolicicoccus subflavus DQS3-9A1T, an actinomycete isolated from crude oil-polluted soil.</title>
        <authorList>
            <person name="Cai M."/>
            <person name="Chen W.M."/>
            <person name="Nie Y."/>
            <person name="Chi C.Q."/>
            <person name="Wang Y.N."/>
            <person name="Tang Y.Q."/>
            <person name="Li G.Y."/>
            <person name="Wu X.L."/>
        </authorList>
    </citation>
    <scope>NUCLEOTIDE SEQUENCE [LARGE SCALE GENOMIC DNA]</scope>
    <source>
        <strain evidence="3">DSM 45089 / DQS3-9A1</strain>
    </source>
</reference>
<dbReference type="KEGG" id="asd:AS9A_0264"/>
<dbReference type="Pfam" id="PF00753">
    <property type="entry name" value="Lactamase_B"/>
    <property type="match status" value="1"/>
</dbReference>
<dbReference type="InterPro" id="IPR050662">
    <property type="entry name" value="Sec-metab_biosynth-thioest"/>
</dbReference>
<dbReference type="CDD" id="cd16278">
    <property type="entry name" value="metallo-hydrolase-like_MBL-fold"/>
    <property type="match status" value="1"/>
</dbReference>
<gene>
    <name evidence="2" type="ordered locus">AS9A_0264</name>
</gene>
<proteinExistence type="predicted"/>
<dbReference type="PANTHER" id="PTHR23131">
    <property type="entry name" value="ENDORIBONUCLEASE LACTB2"/>
    <property type="match status" value="1"/>
</dbReference>
<evidence type="ECO:0000259" key="1">
    <source>
        <dbReference type="SMART" id="SM00849"/>
    </source>
</evidence>
<keyword evidence="3" id="KW-1185">Reference proteome</keyword>
<dbReference type="InterPro" id="IPR001279">
    <property type="entry name" value="Metallo-B-lactamas"/>
</dbReference>
<dbReference type="RefSeq" id="WP_013805075.1">
    <property type="nucleotide sequence ID" value="NC_015564.1"/>
</dbReference>
<dbReference type="Gene3D" id="1.10.10.10">
    <property type="entry name" value="Winged helix-like DNA-binding domain superfamily/Winged helix DNA-binding domain"/>
    <property type="match status" value="1"/>
</dbReference>
<sequence>MTLEHPAYGAIREVSAFASVALAENPGYMTLDGTNTWILRAPDSPGCVIVDPGPDDEAHLRRVASAGPVDLVLITHRHIDHTEGIDSLARLVQAPVRGLRPDDCRDSPPLAAGERIDVSGLTIEVLSAPGHTADSMMFTADVSGERALLTGDTILGRGTTVLDAYDGDLGAYLETLERILNLGPGVIGLPGHGPETADVAAVALEYKAHREERLEQIRAALRVLGEDVTAREVVEHVYSDVGQHLWPAAEASVRVQLTYLRQRA</sequence>
<evidence type="ECO:0000313" key="2">
    <source>
        <dbReference type="EMBL" id="AEF38723.1"/>
    </source>
</evidence>
<evidence type="ECO:0000313" key="3">
    <source>
        <dbReference type="Proteomes" id="UP000009235"/>
    </source>
</evidence>
<dbReference type="EMBL" id="CP002786">
    <property type="protein sequence ID" value="AEF38723.1"/>
    <property type="molecule type" value="Genomic_DNA"/>
</dbReference>
<dbReference type="InterPro" id="IPR036866">
    <property type="entry name" value="RibonucZ/Hydroxyglut_hydro"/>
</dbReference>
<accession>F6EG21</accession>
<dbReference type="InterPro" id="IPR036388">
    <property type="entry name" value="WH-like_DNA-bd_sf"/>
</dbReference>
<dbReference type="GO" id="GO:0016787">
    <property type="term" value="F:hydrolase activity"/>
    <property type="evidence" value="ECO:0007669"/>
    <property type="project" value="UniProtKB-KW"/>
</dbReference>
<dbReference type="AlphaFoldDB" id="F6EG21"/>
<feature type="domain" description="Metallo-beta-lactamase" evidence="1">
    <location>
        <begin position="33"/>
        <end position="192"/>
    </location>
</feature>
<dbReference type="Proteomes" id="UP000009235">
    <property type="component" value="Chromosome"/>
</dbReference>
<protein>
    <submittedName>
        <fullName evidence="2">Hydrolase</fullName>
    </submittedName>
</protein>
<keyword evidence="2" id="KW-0378">Hydrolase</keyword>
<dbReference type="OrthoDB" id="9788263at2"/>
<dbReference type="InterPro" id="IPR041516">
    <property type="entry name" value="LACTB2_WH"/>
</dbReference>
<dbReference type="Gene3D" id="3.60.15.10">
    <property type="entry name" value="Ribonuclease Z/Hydroxyacylglutathione hydrolase-like"/>
    <property type="match status" value="1"/>
</dbReference>
<dbReference type="SUPFAM" id="SSF56281">
    <property type="entry name" value="Metallo-hydrolase/oxidoreductase"/>
    <property type="match status" value="1"/>
</dbReference>
<dbReference type="PANTHER" id="PTHR23131:SF0">
    <property type="entry name" value="ENDORIBONUCLEASE LACTB2"/>
    <property type="match status" value="1"/>
</dbReference>
<name>F6EG21_HOYSD</name>
<organism evidence="2 3">
    <name type="scientific">Hoyosella subflava (strain DSM 45089 / JCM 17490 / NBRC 109087 / DQS3-9A1)</name>
    <name type="common">Amycolicicoccus subflavus</name>
    <dbReference type="NCBI Taxonomy" id="443218"/>
    <lineage>
        <taxon>Bacteria</taxon>
        <taxon>Bacillati</taxon>
        <taxon>Actinomycetota</taxon>
        <taxon>Actinomycetes</taxon>
        <taxon>Mycobacteriales</taxon>
        <taxon>Hoyosellaceae</taxon>
        <taxon>Hoyosella</taxon>
    </lineage>
</organism>